<accession>A0A9X4L7Q3</accession>
<sequence>MNNLGTLYFLTGKMGAGKTTKSKQLKKEKNAVLLSEDEWLESLYPNKIKTFEDYQIFSKQIKPLIKKHIQNILNVGTNVVMDFPGNTKNQRQWLLNIANEINANHRLIYLNVNNQKCLEQIKQRQKEEPERKNFDTEATFNYVTNFFEEPEKSEGIKILEIQNNNY</sequence>
<evidence type="ECO:0000313" key="2">
    <source>
        <dbReference type="Proteomes" id="UP001152302"/>
    </source>
</evidence>
<dbReference type="SUPFAM" id="SSF52540">
    <property type="entry name" value="P-loop containing nucleoside triphosphate hydrolases"/>
    <property type="match status" value="1"/>
</dbReference>
<dbReference type="Proteomes" id="UP001152302">
    <property type="component" value="Unassembled WGS sequence"/>
</dbReference>
<dbReference type="EMBL" id="JAMBPX010000003">
    <property type="protein sequence ID" value="MDG0858661.1"/>
    <property type="molecule type" value="Genomic_DNA"/>
</dbReference>
<dbReference type="Gene3D" id="3.40.50.300">
    <property type="entry name" value="P-loop containing nucleotide triphosphate hydrolases"/>
    <property type="match status" value="1"/>
</dbReference>
<dbReference type="GO" id="GO:0005524">
    <property type="term" value="F:ATP binding"/>
    <property type="evidence" value="ECO:0007669"/>
    <property type="project" value="UniProtKB-KW"/>
</dbReference>
<proteinExistence type="predicted"/>
<evidence type="ECO:0000313" key="1">
    <source>
        <dbReference type="EMBL" id="MDG0858661.1"/>
    </source>
</evidence>
<keyword evidence="1" id="KW-0067">ATP-binding</keyword>
<organism evidence="1 2">
    <name type="scientific">Staphylococcus equorum</name>
    <dbReference type="NCBI Taxonomy" id="246432"/>
    <lineage>
        <taxon>Bacteria</taxon>
        <taxon>Bacillati</taxon>
        <taxon>Bacillota</taxon>
        <taxon>Bacilli</taxon>
        <taxon>Bacillales</taxon>
        <taxon>Staphylococcaceae</taxon>
        <taxon>Staphylococcus</taxon>
    </lineage>
</organism>
<gene>
    <name evidence="1" type="ORF">M4L21_04900</name>
</gene>
<dbReference type="InterPro" id="IPR027417">
    <property type="entry name" value="P-loop_NTPase"/>
</dbReference>
<protein>
    <submittedName>
        <fullName evidence="1">ATP-binding protein</fullName>
    </submittedName>
</protein>
<comment type="caution">
    <text evidence="1">The sequence shown here is derived from an EMBL/GenBank/DDBJ whole genome shotgun (WGS) entry which is preliminary data.</text>
</comment>
<name>A0A9X4L7Q3_9STAP</name>
<reference evidence="1" key="1">
    <citation type="submission" date="2022-05" db="EMBL/GenBank/DDBJ databases">
        <title>Comparative genomics of Staphylococcus equorum isolates.</title>
        <authorList>
            <person name="Luelf R.H."/>
        </authorList>
    </citation>
    <scope>NUCLEOTIDE SEQUENCE</scope>
    <source>
        <strain evidence="1">TMW 2.2343</strain>
    </source>
</reference>
<dbReference type="Pfam" id="PF13671">
    <property type="entry name" value="AAA_33"/>
    <property type="match status" value="1"/>
</dbReference>
<dbReference type="RefSeq" id="WP_082587046.1">
    <property type="nucleotide sequence ID" value="NZ_JAMBPV010000005.1"/>
</dbReference>
<keyword evidence="1" id="KW-0547">Nucleotide-binding</keyword>
<dbReference type="AlphaFoldDB" id="A0A9X4L7Q3"/>